<evidence type="ECO:0000313" key="4">
    <source>
        <dbReference type="Proteomes" id="UP000184391"/>
    </source>
</evidence>
<dbReference type="GO" id="GO:0016787">
    <property type="term" value="F:hydrolase activity"/>
    <property type="evidence" value="ECO:0007669"/>
    <property type="project" value="UniProtKB-KW"/>
</dbReference>
<feature type="domain" description="BD-FAE-like" evidence="2">
    <location>
        <begin position="58"/>
        <end position="246"/>
    </location>
</feature>
<evidence type="ECO:0000259" key="2">
    <source>
        <dbReference type="Pfam" id="PF20434"/>
    </source>
</evidence>
<dbReference type="Pfam" id="PF20434">
    <property type="entry name" value="BD-FAE"/>
    <property type="match status" value="1"/>
</dbReference>
<keyword evidence="1" id="KW-0378">Hydrolase</keyword>
<name>A0A1M7SFY6_9SPHN</name>
<proteinExistence type="predicted"/>
<dbReference type="SUPFAM" id="SSF53474">
    <property type="entry name" value="alpha/beta-Hydrolases"/>
    <property type="match status" value="1"/>
</dbReference>
<dbReference type="Proteomes" id="UP000184391">
    <property type="component" value="Unassembled WGS sequence"/>
</dbReference>
<dbReference type="PANTHER" id="PTHR48081:SF9">
    <property type="entry name" value="CARBOXYLESTERASE"/>
    <property type="match status" value="1"/>
</dbReference>
<dbReference type="OrthoDB" id="9771666at2"/>
<accession>A0A1M7SFY6</accession>
<dbReference type="InterPro" id="IPR049492">
    <property type="entry name" value="BD-FAE-like_dom"/>
</dbReference>
<protein>
    <submittedName>
        <fullName evidence="3">Acetyl esterase/lipase</fullName>
    </submittedName>
</protein>
<sequence>MRRGVGIAALALVLVIGGILAFTSPPRLLSFYDQAAGGGAGARQTAEGVAFGTHGQTLDIWAPEKPPAGKLPVVIFWYGGGWAKGDRAAYAFAGRALANQGFLVVIPDYRKVPDVLFPAFLGDGAEAIAWVEDNIGRHGGDPARLAFMGHSAGAYQAVMLALDSQRLVAAGADPSNIKAAVGLSGPYDFYPFDSPRSIAAFSEWPRPEETQPITYARADAPPLLLVTSEGDTTVRPRNANNLAAKLRELGAAVEVKNYGPLDHEEVVMALSVPFRSKGPVLADSVAFLKARLGE</sequence>
<evidence type="ECO:0000313" key="3">
    <source>
        <dbReference type="EMBL" id="SHN57330.1"/>
    </source>
</evidence>
<dbReference type="InterPro" id="IPR050300">
    <property type="entry name" value="GDXG_lipolytic_enzyme"/>
</dbReference>
<organism evidence="3 4">
    <name type="scientific">Erythrobacter sanguineus</name>
    <dbReference type="NCBI Taxonomy" id="198312"/>
    <lineage>
        <taxon>Bacteria</taxon>
        <taxon>Pseudomonadati</taxon>
        <taxon>Pseudomonadota</taxon>
        <taxon>Alphaproteobacteria</taxon>
        <taxon>Sphingomonadales</taxon>
        <taxon>Erythrobacteraceae</taxon>
        <taxon>Erythrobacter/Porphyrobacter group</taxon>
        <taxon>Erythrobacter</taxon>
    </lineage>
</organism>
<gene>
    <name evidence="3" type="ORF">SAMN02745193_01615</name>
</gene>
<keyword evidence="4" id="KW-1185">Reference proteome</keyword>
<reference evidence="4" key="1">
    <citation type="submission" date="2016-12" db="EMBL/GenBank/DDBJ databases">
        <authorList>
            <person name="Varghese N."/>
            <person name="Submissions S."/>
        </authorList>
    </citation>
    <scope>NUCLEOTIDE SEQUENCE [LARGE SCALE GENOMIC DNA]</scope>
    <source>
        <strain evidence="4">DSM 11032</strain>
    </source>
</reference>
<dbReference type="Gene3D" id="3.40.50.1820">
    <property type="entry name" value="alpha/beta hydrolase"/>
    <property type="match status" value="1"/>
</dbReference>
<dbReference type="RefSeq" id="WP_072674143.1">
    <property type="nucleotide sequence ID" value="NZ_FRDF01000008.1"/>
</dbReference>
<dbReference type="PANTHER" id="PTHR48081">
    <property type="entry name" value="AB HYDROLASE SUPERFAMILY PROTEIN C4A8.06C"/>
    <property type="match status" value="1"/>
</dbReference>
<dbReference type="EMBL" id="FRDF01000008">
    <property type="protein sequence ID" value="SHN57330.1"/>
    <property type="molecule type" value="Genomic_DNA"/>
</dbReference>
<dbReference type="AlphaFoldDB" id="A0A1M7SFY6"/>
<evidence type="ECO:0000256" key="1">
    <source>
        <dbReference type="ARBA" id="ARBA00022801"/>
    </source>
</evidence>
<dbReference type="STRING" id="198312.SAMN02745193_01615"/>
<dbReference type="InterPro" id="IPR029058">
    <property type="entry name" value="AB_hydrolase_fold"/>
</dbReference>